<proteinExistence type="predicted"/>
<accession>A0A095YA45</accession>
<feature type="coiled-coil region" evidence="1">
    <location>
        <begin position="13"/>
        <end position="80"/>
    </location>
</feature>
<dbReference type="eggNOG" id="ENOG502Z8UR">
    <property type="taxonomic scope" value="Bacteria"/>
</dbReference>
<keyword evidence="1" id="KW-0175">Coiled coil</keyword>
<comment type="caution">
    <text evidence="3">The sequence shown here is derived from an EMBL/GenBank/DDBJ whole genome shotgun (WGS) entry which is preliminary data.</text>
</comment>
<gene>
    <name evidence="3" type="ORF">HMPREF1630_06590</name>
</gene>
<organism evidence="3 4">
    <name type="scientific">Anaerococcus lactolyticus S7-1-13</name>
    <dbReference type="NCBI Taxonomy" id="1284686"/>
    <lineage>
        <taxon>Bacteria</taxon>
        <taxon>Bacillati</taxon>
        <taxon>Bacillota</taxon>
        <taxon>Tissierellia</taxon>
        <taxon>Tissierellales</taxon>
        <taxon>Peptoniphilaceae</taxon>
        <taxon>Anaerococcus</taxon>
    </lineage>
</organism>
<sequence length="255" mass="29733">MDNKVEKQEVKANEVLKEIKDEYDKGIDNLEDNTNIQLKVAEELKKELKNNDFDVNIEELKSLKEEILGLKSEIKRLNELEGITFSSLILRDIKNIGNTLVTLQNKAVDSMKSLYINMKYQFSYNLTKAQEKLVQAKISIVKNLVSSMQDFIKDQQKKLNVCLEKLDSLSEEIKKDEKEFFVEKNRDKTDKKEVEVGTKKEEVIKKEKVLEKSKSQKVEKKPSVLKMLKENQQKINDSEKTKEEKTIKKDKGMEI</sequence>
<feature type="region of interest" description="Disordered" evidence="2">
    <location>
        <begin position="230"/>
        <end position="255"/>
    </location>
</feature>
<dbReference type="AlphaFoldDB" id="A0A095YA45"/>
<feature type="coiled-coil region" evidence="1">
    <location>
        <begin position="152"/>
        <end position="179"/>
    </location>
</feature>
<protein>
    <submittedName>
        <fullName evidence="3">Conjugal transfer protein</fullName>
    </submittedName>
</protein>
<evidence type="ECO:0000256" key="2">
    <source>
        <dbReference type="SAM" id="MobiDB-lite"/>
    </source>
</evidence>
<reference evidence="3 4" key="1">
    <citation type="submission" date="2014-07" db="EMBL/GenBank/DDBJ databases">
        <authorList>
            <person name="McCorrison J."/>
            <person name="Sanka R."/>
            <person name="Torralba M."/>
            <person name="Gillis M."/>
            <person name="Haft D.H."/>
            <person name="Methe B."/>
            <person name="Sutton G."/>
            <person name="Nelson K.E."/>
        </authorList>
    </citation>
    <scope>NUCLEOTIDE SEQUENCE [LARGE SCALE GENOMIC DNA]</scope>
    <source>
        <strain evidence="3 4">S7-1-13</strain>
    </source>
</reference>
<evidence type="ECO:0000256" key="1">
    <source>
        <dbReference type="SAM" id="Coils"/>
    </source>
</evidence>
<dbReference type="OrthoDB" id="1711178at2"/>
<evidence type="ECO:0000313" key="3">
    <source>
        <dbReference type="EMBL" id="KGF03472.1"/>
    </source>
</evidence>
<dbReference type="Proteomes" id="UP000029579">
    <property type="component" value="Unassembled WGS sequence"/>
</dbReference>
<dbReference type="EMBL" id="JRMW01000038">
    <property type="protein sequence ID" value="KGF03472.1"/>
    <property type="molecule type" value="Genomic_DNA"/>
</dbReference>
<evidence type="ECO:0000313" key="4">
    <source>
        <dbReference type="Proteomes" id="UP000029579"/>
    </source>
</evidence>
<name>A0A095YA45_9FIRM</name>
<dbReference type="RefSeq" id="WP_037328201.1">
    <property type="nucleotide sequence ID" value="NZ_JRMW01000038.1"/>
</dbReference>